<keyword evidence="1 10" id="KW-0540">Nuclease</keyword>
<comment type="similarity">
    <text evidence="10">Belongs to the CRISPR-associated endonuclease Cas1 family.</text>
</comment>
<keyword evidence="4 10" id="KW-0378">Hydrolase</keyword>
<keyword evidence="2 10" id="KW-0479">Metal-binding</keyword>
<dbReference type="PANTHER" id="PTHR34353">
    <property type="entry name" value="CRISPR-ASSOCIATED ENDONUCLEASE CAS1 1"/>
    <property type="match status" value="1"/>
</dbReference>
<evidence type="ECO:0000256" key="3">
    <source>
        <dbReference type="ARBA" id="ARBA00022759"/>
    </source>
</evidence>
<geneLocation type="plasmid" evidence="11 12">
    <name>pPP6</name>
</geneLocation>
<dbReference type="InterPro" id="IPR002729">
    <property type="entry name" value="CRISPR-assoc_Cas1"/>
</dbReference>
<dbReference type="CDD" id="cd09634">
    <property type="entry name" value="Cas1_I-II-III"/>
    <property type="match status" value="1"/>
</dbReference>
<name>A0ABM7VM39_9BACT</name>
<dbReference type="NCBIfam" id="TIGR00287">
    <property type="entry name" value="cas1"/>
    <property type="match status" value="1"/>
</dbReference>
<keyword evidence="11" id="KW-0614">Plasmid</keyword>
<evidence type="ECO:0000313" key="11">
    <source>
        <dbReference type="EMBL" id="BDD02071.1"/>
    </source>
</evidence>
<evidence type="ECO:0000256" key="7">
    <source>
        <dbReference type="ARBA" id="ARBA00023125"/>
    </source>
</evidence>
<feature type="binding site" evidence="10">
    <location>
        <position position="165"/>
    </location>
    <ligand>
        <name>Mn(2+)</name>
        <dbReference type="ChEBI" id="CHEBI:29035"/>
    </ligand>
</feature>
<protein>
    <recommendedName>
        <fullName evidence="10">CRISPR-associated endonuclease Cas1</fullName>
        <ecNumber evidence="10">3.1.-.-</ecNumber>
    </recommendedName>
</protein>
<comment type="subunit">
    <text evidence="9 10">Homodimer, forms a heterotetramer with a Cas2 homodimer.</text>
</comment>
<sequence length="335" mass="37984">MAIQLYLNSYGMNLSVKDGIFHIKTKEGSKSVSPIKLDTIFIQKGISTTADAIILAIQNQIAVVFVDRNGNPVGRVWSNQYGSIATIRKNQLLFSQSDEVTSWVVQRLTDKMDGQLAVLMSLQTSFDPEPHLKQGQDIIFQQKSKLEKTPVVSIKKMASTLRGIEGTASRAYFEAVSKSLPEPYRFKGRSQHPGLDRFNGALNYAYGMLYTEVESALVKAGIDPYVGFMHRDEHNKPVLTYDVIEKYRVWADYVIIKLCLEEVLFEEFFEVQPNGAYYLGPEAKRIVIQCMDDFLYEPTLFKGKQVSRKDQISAFCTSFAQELKAINDQKEEPPF</sequence>
<dbReference type="Proteomes" id="UP001354989">
    <property type="component" value="Plasmid pPP6"/>
</dbReference>
<accession>A0ABM7VM39</accession>
<keyword evidence="7 10" id="KW-0238">DNA-binding</keyword>
<keyword evidence="8 10" id="KW-0464">Manganese</keyword>
<evidence type="ECO:0000256" key="9">
    <source>
        <dbReference type="ARBA" id="ARBA00038592"/>
    </source>
</evidence>
<evidence type="ECO:0000256" key="6">
    <source>
        <dbReference type="ARBA" id="ARBA00023118"/>
    </source>
</evidence>
<evidence type="ECO:0000313" key="12">
    <source>
        <dbReference type="Proteomes" id="UP001354989"/>
    </source>
</evidence>
<dbReference type="EMBL" id="AP025298">
    <property type="protein sequence ID" value="BDD02071.1"/>
    <property type="molecule type" value="Genomic_DNA"/>
</dbReference>
<comment type="cofactor">
    <cofactor evidence="10">
        <name>Mg(2+)</name>
        <dbReference type="ChEBI" id="CHEBI:18420"/>
    </cofactor>
    <cofactor evidence="10">
        <name>Mn(2+)</name>
        <dbReference type="ChEBI" id="CHEBI:29035"/>
    </cofactor>
</comment>
<dbReference type="PANTHER" id="PTHR34353:SF2">
    <property type="entry name" value="CRISPR-ASSOCIATED ENDONUCLEASE CAS1 1"/>
    <property type="match status" value="1"/>
</dbReference>
<dbReference type="Gene3D" id="3.100.10.20">
    <property type="entry name" value="CRISPR-associated endonuclease Cas1, N-terminal domain"/>
    <property type="match status" value="1"/>
</dbReference>
<evidence type="ECO:0000256" key="2">
    <source>
        <dbReference type="ARBA" id="ARBA00022723"/>
    </source>
</evidence>
<evidence type="ECO:0000256" key="4">
    <source>
        <dbReference type="ARBA" id="ARBA00022801"/>
    </source>
</evidence>
<keyword evidence="6 10" id="KW-0051">Antiviral defense</keyword>
<dbReference type="RefSeq" id="WP_338399364.1">
    <property type="nucleotide sequence ID" value="NZ_AP025298.1"/>
</dbReference>
<evidence type="ECO:0000256" key="5">
    <source>
        <dbReference type="ARBA" id="ARBA00022842"/>
    </source>
</evidence>
<feature type="binding site" evidence="10">
    <location>
        <position position="245"/>
    </location>
    <ligand>
        <name>Mn(2+)</name>
        <dbReference type="ChEBI" id="CHEBI:29035"/>
    </ligand>
</feature>
<dbReference type="HAMAP" id="MF_01470">
    <property type="entry name" value="Cas1"/>
    <property type="match status" value="1"/>
</dbReference>
<feature type="binding site" evidence="10">
    <location>
        <position position="230"/>
    </location>
    <ligand>
        <name>Mn(2+)</name>
        <dbReference type="ChEBI" id="CHEBI:29035"/>
    </ligand>
</feature>
<proteinExistence type="inferred from homology"/>
<dbReference type="InterPro" id="IPR050646">
    <property type="entry name" value="Cas1"/>
</dbReference>
<evidence type="ECO:0000256" key="10">
    <source>
        <dbReference type="HAMAP-Rule" id="MF_01470"/>
    </source>
</evidence>
<comment type="function">
    <text evidence="10">CRISPR (clustered regularly interspaced short palindromic repeat), is an adaptive immune system that provides protection against mobile genetic elements (viruses, transposable elements and conjugative plasmids). CRISPR clusters contain spacers, sequences complementary to antecedent mobile elements, and target invading nucleic acids. CRISPR clusters are transcribed and processed into CRISPR RNA (crRNA). Acts as a dsDNA endonuclease. Involved in the integration of spacer DNA into the CRISPR cassette.</text>
</comment>
<dbReference type="InterPro" id="IPR042211">
    <property type="entry name" value="CRISPR-assoc_Cas1_N"/>
</dbReference>
<keyword evidence="5 10" id="KW-0460">Magnesium</keyword>
<organism evidence="11 12">
    <name type="scientific">Persicobacter psychrovividus</name>
    <dbReference type="NCBI Taxonomy" id="387638"/>
    <lineage>
        <taxon>Bacteria</taxon>
        <taxon>Pseudomonadati</taxon>
        <taxon>Bacteroidota</taxon>
        <taxon>Cytophagia</taxon>
        <taxon>Cytophagales</taxon>
        <taxon>Persicobacteraceae</taxon>
        <taxon>Persicobacter</taxon>
    </lineage>
</organism>
<dbReference type="Gene3D" id="1.20.120.920">
    <property type="entry name" value="CRISPR-associated endonuclease Cas1, C-terminal domain"/>
    <property type="match status" value="1"/>
</dbReference>
<keyword evidence="12" id="KW-1185">Reference proteome</keyword>
<evidence type="ECO:0000256" key="8">
    <source>
        <dbReference type="ARBA" id="ARBA00023211"/>
    </source>
</evidence>
<dbReference type="Pfam" id="PF01867">
    <property type="entry name" value="Cas_Cas1"/>
    <property type="match status" value="1"/>
</dbReference>
<dbReference type="EC" id="3.1.-.-" evidence="10"/>
<keyword evidence="3 10" id="KW-0255">Endonuclease</keyword>
<dbReference type="InterPro" id="IPR042206">
    <property type="entry name" value="CRISPR-assoc_Cas1_C"/>
</dbReference>
<reference evidence="11 12" key="1">
    <citation type="submission" date="2021-12" db="EMBL/GenBank/DDBJ databases">
        <title>Genome sequencing of bacteria with rrn-lacking chromosome and rrn-plasmid.</title>
        <authorList>
            <person name="Anda M."/>
            <person name="Iwasaki W."/>
        </authorList>
    </citation>
    <scope>NUCLEOTIDE SEQUENCE [LARGE SCALE GENOMIC DNA]</scope>
    <source>
        <strain evidence="11 12">NBRC 101262</strain>
        <plasmid evidence="11 12">pPP6</plasmid>
    </source>
</reference>
<evidence type="ECO:0000256" key="1">
    <source>
        <dbReference type="ARBA" id="ARBA00022722"/>
    </source>
</evidence>
<gene>
    <name evidence="10" type="primary">cas1</name>
    <name evidence="11" type="ORF">PEPS_43510</name>
</gene>